<dbReference type="PANTHER" id="PTHR35145">
    <property type="entry name" value="CYTOPLASMIC PROTEIN-RELATED"/>
    <property type="match status" value="1"/>
</dbReference>
<dbReference type="EMBL" id="FOIR01000004">
    <property type="protein sequence ID" value="SEW39405.1"/>
    <property type="molecule type" value="Genomic_DNA"/>
</dbReference>
<dbReference type="InterPro" id="IPR058532">
    <property type="entry name" value="YjbR/MT2646/Rv2570-like"/>
</dbReference>
<dbReference type="InterPro" id="IPR038056">
    <property type="entry name" value="YjbR-like_sf"/>
</dbReference>
<dbReference type="EMBL" id="FOIR01000006">
    <property type="protein sequence ID" value="SEW44442.1"/>
    <property type="molecule type" value="Genomic_DNA"/>
</dbReference>
<reference evidence="3" key="1">
    <citation type="submission" date="2016-10" db="EMBL/GenBank/DDBJ databases">
        <authorList>
            <person name="Varghese N."/>
            <person name="Submissions S."/>
        </authorList>
    </citation>
    <scope>NUCLEOTIDE SEQUENCE [LARGE SCALE GENOMIC DNA]</scope>
    <source>
        <strain evidence="3">CGMCC 1.12402</strain>
    </source>
</reference>
<keyword evidence="2" id="KW-0238">DNA-binding</keyword>
<name>A0A1I0RT67_9BACT</name>
<reference evidence="2" key="2">
    <citation type="submission" date="2016-10" db="EMBL/GenBank/DDBJ databases">
        <authorList>
            <person name="de Groot N.N."/>
        </authorList>
    </citation>
    <scope>NUCLEOTIDE SEQUENCE [LARGE SCALE GENOMIC DNA]</scope>
    <source>
        <strain evidence="2">CGMCC 1.12402</strain>
    </source>
</reference>
<dbReference type="InterPro" id="IPR007351">
    <property type="entry name" value="YjbR"/>
</dbReference>
<gene>
    <name evidence="1" type="ORF">SAMN05216290_3440</name>
    <name evidence="2" type="ORF">SAMN05216290_4083</name>
</gene>
<evidence type="ECO:0000313" key="2">
    <source>
        <dbReference type="EMBL" id="SEW44442.1"/>
    </source>
</evidence>
<protein>
    <submittedName>
        <fullName evidence="2">Predicted DNA-binding protein, MmcQ/YjbR family</fullName>
    </submittedName>
</protein>
<evidence type="ECO:0000313" key="1">
    <source>
        <dbReference type="EMBL" id="SEW39405.1"/>
    </source>
</evidence>
<dbReference type="AlphaFoldDB" id="A0A1I0RT67"/>
<dbReference type="OrthoDB" id="9789813at2"/>
<dbReference type="Gene3D" id="3.90.1150.30">
    <property type="match status" value="1"/>
</dbReference>
<dbReference type="RefSeq" id="WP_090260200.1">
    <property type="nucleotide sequence ID" value="NZ_FOIR01000004.1"/>
</dbReference>
<dbReference type="Proteomes" id="UP000199437">
    <property type="component" value="Unassembled WGS sequence"/>
</dbReference>
<dbReference type="GeneID" id="99988746"/>
<keyword evidence="3" id="KW-1185">Reference proteome</keyword>
<dbReference type="SUPFAM" id="SSF142906">
    <property type="entry name" value="YjbR-like"/>
    <property type="match status" value="1"/>
</dbReference>
<sequence>MYIDEYREYCLSKPGTSEETPFGPDTLVFKCYGKMFALTGIDSFEYVNLKCDPERAAELREQNEGIKPGWHMNKTHWNSVFTDNRVSEKLLKELTDHSYELVVKSLPKKVKVENGLI</sequence>
<dbReference type="PANTHER" id="PTHR35145:SF1">
    <property type="entry name" value="CYTOPLASMIC PROTEIN"/>
    <property type="match status" value="1"/>
</dbReference>
<organism evidence="2 3">
    <name type="scientific">Roseivirga pacifica</name>
    <dbReference type="NCBI Taxonomy" id="1267423"/>
    <lineage>
        <taxon>Bacteria</taxon>
        <taxon>Pseudomonadati</taxon>
        <taxon>Bacteroidota</taxon>
        <taxon>Cytophagia</taxon>
        <taxon>Cytophagales</taxon>
        <taxon>Roseivirgaceae</taxon>
        <taxon>Roseivirga</taxon>
    </lineage>
</organism>
<proteinExistence type="predicted"/>
<evidence type="ECO:0000313" key="3">
    <source>
        <dbReference type="Proteomes" id="UP000199437"/>
    </source>
</evidence>
<dbReference type="Pfam" id="PF04237">
    <property type="entry name" value="YjbR"/>
    <property type="match status" value="1"/>
</dbReference>
<dbReference type="STRING" id="1267423.SAMN05216290_3440"/>
<dbReference type="GO" id="GO:0003677">
    <property type="term" value="F:DNA binding"/>
    <property type="evidence" value="ECO:0007669"/>
    <property type="project" value="UniProtKB-KW"/>
</dbReference>
<accession>A0A1I0RT67</accession>